<proteinExistence type="predicted"/>
<dbReference type="AlphaFoldDB" id="A0A4Z0F5E9"/>
<reference evidence="1 2" key="1">
    <citation type="journal article" date="2019" name="ISME J.">
        <title>Candidatus Macondimonas diazotrophica, a novel gammaproteobacterial genus dominating crude-oil-contaminated coastal sediments.</title>
        <authorList>
            <person name="Karthikeyan S."/>
            <person name="Konstantinidis K."/>
        </authorList>
    </citation>
    <scope>NUCLEOTIDE SEQUENCE [LARGE SCALE GENOMIC DNA]</scope>
    <source>
        <strain evidence="1 2">KTK01</strain>
    </source>
</reference>
<protein>
    <submittedName>
        <fullName evidence="1">Uncharacterized protein</fullName>
    </submittedName>
</protein>
<organism evidence="1 2">
    <name type="scientific">Candidatus Macondimonas diazotrophica</name>
    <dbReference type="NCBI Taxonomy" id="2305248"/>
    <lineage>
        <taxon>Bacteria</taxon>
        <taxon>Pseudomonadati</taxon>
        <taxon>Pseudomonadota</taxon>
        <taxon>Gammaproteobacteria</taxon>
        <taxon>Chromatiales</taxon>
        <taxon>Ectothiorhodospiraceae</taxon>
        <taxon>Candidatus Macondimonas</taxon>
    </lineage>
</organism>
<evidence type="ECO:0000313" key="1">
    <source>
        <dbReference type="EMBL" id="TFZ81166.1"/>
    </source>
</evidence>
<keyword evidence="2" id="KW-1185">Reference proteome</keyword>
<accession>A0A4Z0F5E9</accession>
<dbReference type="RefSeq" id="WP_135282949.1">
    <property type="nucleotide sequence ID" value="NZ_SRIO01000041.1"/>
</dbReference>
<sequence>MSRWPGSPARYYSQVTAASITAENTFTDAVDIFGLFNLSISGTWVGTVTLQRSFDFGATWVDVTTYTANIQDAGDEPEKLVVYRAGIKTGEYTSGTAVIRISQ</sequence>
<evidence type="ECO:0000313" key="2">
    <source>
        <dbReference type="Proteomes" id="UP000297890"/>
    </source>
</evidence>
<name>A0A4Z0F5E9_9GAMM</name>
<dbReference type="EMBL" id="SRIO01000041">
    <property type="protein sequence ID" value="TFZ81166.1"/>
    <property type="molecule type" value="Genomic_DNA"/>
</dbReference>
<comment type="caution">
    <text evidence="1">The sequence shown here is derived from an EMBL/GenBank/DDBJ whole genome shotgun (WGS) entry which is preliminary data.</text>
</comment>
<dbReference type="OrthoDB" id="5438497at2"/>
<gene>
    <name evidence="1" type="ORF">E4680_13515</name>
</gene>
<dbReference type="Proteomes" id="UP000297890">
    <property type="component" value="Unassembled WGS sequence"/>
</dbReference>